<reference evidence="3" key="1">
    <citation type="submission" date="2017-02" db="UniProtKB">
        <authorList>
            <consortium name="WormBaseParasite"/>
        </authorList>
    </citation>
    <scope>IDENTIFICATION</scope>
</reference>
<evidence type="ECO:0000313" key="3">
    <source>
        <dbReference type="WBParaSite" id="SPAL_0000256800.1"/>
    </source>
</evidence>
<dbReference type="WBParaSite" id="SPAL_0000256800.1">
    <property type="protein sequence ID" value="SPAL_0000256800.1"/>
    <property type="gene ID" value="SPAL_0000256800"/>
</dbReference>
<protein>
    <submittedName>
        <fullName evidence="3">ARID domain-containing protein</fullName>
    </submittedName>
</protein>
<proteinExistence type="predicted"/>
<evidence type="ECO:0000256" key="1">
    <source>
        <dbReference type="SAM" id="MobiDB-lite"/>
    </source>
</evidence>
<evidence type="ECO:0000313" key="2">
    <source>
        <dbReference type="Proteomes" id="UP000046392"/>
    </source>
</evidence>
<feature type="compositionally biased region" description="Basic residues" evidence="1">
    <location>
        <begin position="212"/>
        <end position="221"/>
    </location>
</feature>
<dbReference type="Proteomes" id="UP000046392">
    <property type="component" value="Unplaced"/>
</dbReference>
<feature type="region of interest" description="Disordered" evidence="1">
    <location>
        <begin position="179"/>
        <end position="238"/>
    </location>
</feature>
<sequence>MFEMMEALEEKITVGKSMKTRKSRSVRTAGRWKVVVGDNEYFIEQVTKEVVLDELKAIREDMRKRRLVTESDGDFIDKYLDVDIMNSLNYPQLFGRLSMDKKLRERIYNLYLYAGAGLVAKDLRNNYFLALYEGVNGRVPLNCMGSEGTYYLNSELKETLLENDENLKVHESVLTAIKTKSRKRRRTDRNSEGSSEENFEENSEGNSDGTIKRKSRKRQRTAKNSEGSSEGNSDGINN</sequence>
<organism evidence="2 3">
    <name type="scientific">Strongyloides papillosus</name>
    <name type="common">Intestinal threadworm</name>
    <dbReference type="NCBI Taxonomy" id="174720"/>
    <lineage>
        <taxon>Eukaryota</taxon>
        <taxon>Metazoa</taxon>
        <taxon>Ecdysozoa</taxon>
        <taxon>Nematoda</taxon>
        <taxon>Chromadorea</taxon>
        <taxon>Rhabditida</taxon>
        <taxon>Tylenchina</taxon>
        <taxon>Panagrolaimomorpha</taxon>
        <taxon>Strongyloidoidea</taxon>
        <taxon>Strongyloididae</taxon>
        <taxon>Strongyloides</taxon>
    </lineage>
</organism>
<feature type="compositionally biased region" description="Acidic residues" evidence="1">
    <location>
        <begin position="194"/>
        <end position="203"/>
    </location>
</feature>
<feature type="compositionally biased region" description="Low complexity" evidence="1">
    <location>
        <begin position="224"/>
        <end position="238"/>
    </location>
</feature>
<name>A0A0N5B952_STREA</name>
<accession>A0A0N5B952</accession>
<dbReference type="AlphaFoldDB" id="A0A0N5B952"/>
<keyword evidence="2" id="KW-1185">Reference proteome</keyword>